<dbReference type="InterPro" id="IPR037066">
    <property type="entry name" value="Plug_dom_sf"/>
</dbReference>
<keyword evidence="3 10" id="KW-1134">Transmembrane beta strand</keyword>
<evidence type="ECO:0000256" key="2">
    <source>
        <dbReference type="ARBA" id="ARBA00022448"/>
    </source>
</evidence>
<dbReference type="Gene3D" id="2.40.170.20">
    <property type="entry name" value="TonB-dependent receptor, beta-barrel domain"/>
    <property type="match status" value="1"/>
</dbReference>
<evidence type="ECO:0000256" key="12">
    <source>
        <dbReference type="SAM" id="MobiDB-lite"/>
    </source>
</evidence>
<evidence type="ECO:0000256" key="1">
    <source>
        <dbReference type="ARBA" id="ARBA00004571"/>
    </source>
</evidence>
<dbReference type="PANTHER" id="PTHR30069">
    <property type="entry name" value="TONB-DEPENDENT OUTER MEMBRANE RECEPTOR"/>
    <property type="match status" value="1"/>
</dbReference>
<evidence type="ECO:0000256" key="11">
    <source>
        <dbReference type="RuleBase" id="RU003357"/>
    </source>
</evidence>
<evidence type="ECO:0000259" key="14">
    <source>
        <dbReference type="Pfam" id="PF07715"/>
    </source>
</evidence>
<feature type="region of interest" description="Disordered" evidence="12">
    <location>
        <begin position="49"/>
        <end position="70"/>
    </location>
</feature>
<comment type="subcellular location">
    <subcellularLocation>
        <location evidence="1 10">Cell outer membrane</location>
        <topology evidence="1 10">Multi-pass membrane protein</topology>
    </subcellularLocation>
</comment>
<keyword evidence="5" id="KW-0732">Signal</keyword>
<reference evidence="15 16" key="1">
    <citation type="submission" date="2024-09" db="EMBL/GenBank/DDBJ databases">
        <authorList>
            <person name="D'Angelo T."/>
        </authorList>
    </citation>
    <scope>NUCLEOTIDE SEQUENCE [LARGE SCALE GENOMIC DNA]</scope>
    <source>
        <strain evidence="15">SAG AM-320-E07</strain>
    </source>
</reference>
<dbReference type="SUPFAM" id="SSF56935">
    <property type="entry name" value="Porins"/>
    <property type="match status" value="1"/>
</dbReference>
<evidence type="ECO:0000256" key="9">
    <source>
        <dbReference type="ARBA" id="ARBA00023237"/>
    </source>
</evidence>
<feature type="domain" description="TonB-dependent receptor-like beta-barrel" evidence="13">
    <location>
        <begin position="236"/>
        <end position="665"/>
    </location>
</feature>
<evidence type="ECO:0000256" key="7">
    <source>
        <dbReference type="ARBA" id="ARBA00023136"/>
    </source>
</evidence>
<dbReference type="Pfam" id="PF00593">
    <property type="entry name" value="TonB_dep_Rec_b-barrel"/>
    <property type="match status" value="1"/>
</dbReference>
<keyword evidence="2 10" id="KW-0813">Transport</keyword>
<evidence type="ECO:0000256" key="5">
    <source>
        <dbReference type="ARBA" id="ARBA00022729"/>
    </source>
</evidence>
<comment type="caution">
    <text evidence="15">The sequence shown here is derived from an EMBL/GenBank/DDBJ whole genome shotgun (WGS) entry which is preliminary data.</text>
</comment>
<keyword evidence="4 10" id="KW-0812">Transmembrane</keyword>
<dbReference type="Gene3D" id="2.170.130.10">
    <property type="entry name" value="TonB-dependent receptor, plug domain"/>
    <property type="match status" value="1"/>
</dbReference>
<dbReference type="PROSITE" id="PS52016">
    <property type="entry name" value="TONB_DEPENDENT_REC_3"/>
    <property type="match status" value="1"/>
</dbReference>
<dbReference type="Pfam" id="PF07715">
    <property type="entry name" value="Plug"/>
    <property type="match status" value="1"/>
</dbReference>
<proteinExistence type="inferred from homology"/>
<keyword evidence="7 10" id="KW-0472">Membrane</keyword>
<dbReference type="Proteomes" id="UP001593833">
    <property type="component" value="Unassembled WGS sequence"/>
</dbReference>
<dbReference type="InterPro" id="IPR039426">
    <property type="entry name" value="TonB-dep_rcpt-like"/>
</dbReference>
<dbReference type="InterPro" id="IPR036942">
    <property type="entry name" value="Beta-barrel_TonB_sf"/>
</dbReference>
<organism evidence="15 16">
    <name type="scientific">Eiseniibacteriota bacterium</name>
    <dbReference type="NCBI Taxonomy" id="2212470"/>
    <lineage>
        <taxon>Bacteria</taxon>
        <taxon>Candidatus Eiseniibacteriota</taxon>
    </lineage>
</organism>
<sequence length="670" mass="74281">MNNQITNLTGRSYHPAGNLLEAAGHRLMNLLCFLLLAFSLVVVPASADEGAQSGNDERMDSGPLSYGSSEQEVPIDDASGDFGDATELLLFEEIEEVVSAARRPQPISFSTATVSVINSEQIHYSGYPSIPDLLYSVPGMDILASTRNKIALGMRGLHHHYADRTLLLIDGRDATNPIAGGFDLLRIPLSSVDIKRIEVIRGPGGAAWGANAFNGVINIITKKPQDDPGFRVYSSLSNHGDDQTGFAYAATRDDWSYRLSGGHEDRESSGNAISDSEFYSRDFSRHDYFKASLYGKSGAKTDLSFGLSGIFSTQGDFEMAGFPMDPRGKEKQDLVYSFARADYLFDSVTNAYLQLAGKYQSDDWHGVYNGRAYTYELDGQVDTRRIDQHDLSFGTSARWTYAQSKRKLPEDLLPSLHEDEYWLGVFAIDAWHPSDALVVEAQVRADYYSPLGTDWSGRLCTLYSLDSQQDHVVRLSGAKAFRAPMLAIRRLDSQRIKLPAPPYPPDTYGMRLIRPENMQNEQIYSLEAGYAARLSNGLDLRLNAYYSRYESLVGGDTELTPNGQLVWLDNMGGADAGGLETEFAYTSPLGVLTAWYALNDFMTDTHDQSVRAYLPARHKIGMSWRFHLRHNLTVDARNRWTGETRHDPADIITGGNAPSVNRVDLVTTLA</sequence>
<feature type="non-terminal residue" evidence="15">
    <location>
        <position position="670"/>
    </location>
</feature>
<protein>
    <submittedName>
        <fullName evidence="15">TonB-dependent receptor plug domain-containing protein</fullName>
    </submittedName>
</protein>
<accession>A0ABV6YMD6</accession>
<keyword evidence="6 11" id="KW-0798">TonB box</keyword>
<evidence type="ECO:0000256" key="3">
    <source>
        <dbReference type="ARBA" id="ARBA00022452"/>
    </source>
</evidence>
<evidence type="ECO:0000256" key="4">
    <source>
        <dbReference type="ARBA" id="ARBA00022692"/>
    </source>
</evidence>
<dbReference type="InterPro" id="IPR012910">
    <property type="entry name" value="Plug_dom"/>
</dbReference>
<dbReference type="InterPro" id="IPR000531">
    <property type="entry name" value="Beta-barrel_TonB"/>
</dbReference>
<feature type="domain" description="TonB-dependent receptor plug" evidence="14">
    <location>
        <begin position="110"/>
        <end position="216"/>
    </location>
</feature>
<evidence type="ECO:0000256" key="8">
    <source>
        <dbReference type="ARBA" id="ARBA00023170"/>
    </source>
</evidence>
<dbReference type="EMBL" id="JBHPKH010000187">
    <property type="protein sequence ID" value="MFC1573494.1"/>
    <property type="molecule type" value="Genomic_DNA"/>
</dbReference>
<name>A0ABV6YMD6_UNCEI</name>
<evidence type="ECO:0000313" key="15">
    <source>
        <dbReference type="EMBL" id="MFC1573494.1"/>
    </source>
</evidence>
<evidence type="ECO:0000256" key="6">
    <source>
        <dbReference type="ARBA" id="ARBA00023077"/>
    </source>
</evidence>
<evidence type="ECO:0000259" key="13">
    <source>
        <dbReference type="Pfam" id="PF00593"/>
    </source>
</evidence>
<keyword evidence="16" id="KW-1185">Reference proteome</keyword>
<keyword evidence="9 10" id="KW-0998">Cell outer membrane</keyword>
<evidence type="ECO:0000313" key="16">
    <source>
        <dbReference type="Proteomes" id="UP001593833"/>
    </source>
</evidence>
<keyword evidence="8 15" id="KW-0675">Receptor</keyword>
<dbReference type="PANTHER" id="PTHR30069:SF29">
    <property type="entry name" value="HEMOGLOBIN AND HEMOGLOBIN-HAPTOGLOBIN-BINDING PROTEIN 1-RELATED"/>
    <property type="match status" value="1"/>
</dbReference>
<evidence type="ECO:0000256" key="10">
    <source>
        <dbReference type="PROSITE-ProRule" id="PRU01360"/>
    </source>
</evidence>
<gene>
    <name evidence="15" type="ORF">ACFL6M_07865</name>
</gene>
<comment type="similarity">
    <text evidence="10 11">Belongs to the TonB-dependent receptor family.</text>
</comment>